<gene>
    <name evidence="1" type="ORF">KPL78_29530</name>
</gene>
<evidence type="ECO:0000313" key="2">
    <source>
        <dbReference type="Proteomes" id="UP001196565"/>
    </source>
</evidence>
<protein>
    <submittedName>
        <fullName evidence="1">DUF2313 domain-containing protein</fullName>
    </submittedName>
</protein>
<sequence length="200" mass="21743">MSRSTDDMLHELLAELPPGDALPAEPGSVVGRFFRPIAVELADFEALRERLIAQISPANAQELLEDYERILGPDPCRADVSSLSIDERQRRAELRWNGPSTDLGPDALVDAAATLGVTITVETFAPGVCGVGECGDELSDEDEVYGWWVHAPVYSLIDGECGGSECGDPINDFTGPDLDCPLAQFVPPHRFLRISYDLET</sequence>
<evidence type="ECO:0000313" key="1">
    <source>
        <dbReference type="EMBL" id="MBW6402024.1"/>
    </source>
</evidence>
<dbReference type="InterPro" id="IPR018755">
    <property type="entry name" value="Phage_Mu_Gp48"/>
</dbReference>
<organism evidence="1 2">
    <name type="scientific">Roseomonas alba</name>
    <dbReference type="NCBI Taxonomy" id="2846776"/>
    <lineage>
        <taxon>Bacteria</taxon>
        <taxon>Pseudomonadati</taxon>
        <taxon>Pseudomonadota</taxon>
        <taxon>Alphaproteobacteria</taxon>
        <taxon>Acetobacterales</taxon>
        <taxon>Roseomonadaceae</taxon>
        <taxon>Roseomonas</taxon>
    </lineage>
</organism>
<proteinExistence type="predicted"/>
<comment type="caution">
    <text evidence="1">The sequence shown here is derived from an EMBL/GenBank/DDBJ whole genome shotgun (WGS) entry which is preliminary data.</text>
</comment>
<name>A0ABS7AI72_9PROT</name>
<dbReference type="EMBL" id="JAHYBZ010000020">
    <property type="protein sequence ID" value="MBW6402024.1"/>
    <property type="molecule type" value="Genomic_DNA"/>
</dbReference>
<accession>A0ABS7AI72</accession>
<reference evidence="1 2" key="1">
    <citation type="submission" date="2021-07" db="EMBL/GenBank/DDBJ databases">
        <authorList>
            <person name="So Y."/>
        </authorList>
    </citation>
    <scope>NUCLEOTIDE SEQUENCE [LARGE SCALE GENOMIC DNA]</scope>
    <source>
        <strain evidence="1 2">HJA6</strain>
    </source>
</reference>
<dbReference type="Pfam" id="PF10076">
    <property type="entry name" value="Phage_Mu_Gp48"/>
    <property type="match status" value="1"/>
</dbReference>
<dbReference type="RefSeq" id="WP_219766890.1">
    <property type="nucleotide sequence ID" value="NZ_JAHYBZ010000020.1"/>
</dbReference>
<dbReference type="Proteomes" id="UP001196565">
    <property type="component" value="Unassembled WGS sequence"/>
</dbReference>
<keyword evidence="2" id="KW-1185">Reference proteome</keyword>